<evidence type="ECO:0000313" key="1">
    <source>
        <dbReference type="EMBL" id="QLH82235.1"/>
    </source>
</evidence>
<dbReference type="EMBL" id="CP058909">
    <property type="protein sequence ID" value="QLH82235.1"/>
    <property type="molecule type" value="Genomic_DNA"/>
</dbReference>
<dbReference type="KEGG" id="hpel:HZS54_11720"/>
<gene>
    <name evidence="1" type="ORF">HZS54_11720</name>
</gene>
<dbReference type="Proteomes" id="UP000509346">
    <property type="component" value="Chromosome"/>
</dbReference>
<name>A0A7D5TCP5_9EURY</name>
<reference evidence="1 2" key="1">
    <citation type="submission" date="2020-07" db="EMBL/GenBank/DDBJ databases">
        <title>Halosimplex litoreum sp. nov. and Halosimplex rubrum sp. nov., isolated from different salt environments.</title>
        <authorList>
            <person name="Cui H."/>
        </authorList>
    </citation>
    <scope>NUCLEOTIDE SEQUENCE [LARGE SCALE GENOMIC DNA]</scope>
    <source>
        <strain evidence="1 2">R2</strain>
    </source>
</reference>
<proteinExistence type="predicted"/>
<dbReference type="RefSeq" id="WP_179922703.1">
    <property type="nucleotide sequence ID" value="NZ_CP058909.1"/>
</dbReference>
<dbReference type="GeneID" id="56083267"/>
<sequence length="132" mass="14447">MQAGVSGLVDELESLPGVGDVEAYPADHDISSPDIIAISGDPKEGIEETIEEVLGEAEAFLEMANGSYMLYRPLGVINEHDGSKFDIIGYNDSKFEAVLVDQAPHETASVGEVYHFDRYDTDYDVTLYDDKP</sequence>
<accession>A0A7D5TCP5</accession>
<organism evidence="1 2">
    <name type="scientific">Halosimplex pelagicum</name>
    <dbReference type="NCBI Taxonomy" id="869886"/>
    <lineage>
        <taxon>Archaea</taxon>
        <taxon>Methanobacteriati</taxon>
        <taxon>Methanobacteriota</taxon>
        <taxon>Stenosarchaea group</taxon>
        <taxon>Halobacteria</taxon>
        <taxon>Halobacteriales</taxon>
        <taxon>Haloarculaceae</taxon>
        <taxon>Halosimplex</taxon>
    </lineage>
</organism>
<evidence type="ECO:0000313" key="2">
    <source>
        <dbReference type="Proteomes" id="UP000509346"/>
    </source>
</evidence>
<dbReference type="AlphaFoldDB" id="A0A7D5TCP5"/>
<keyword evidence="2" id="KW-1185">Reference proteome</keyword>
<protein>
    <submittedName>
        <fullName evidence="1">Uncharacterized protein</fullName>
    </submittedName>
</protein>